<dbReference type="Proteomes" id="UP001498398">
    <property type="component" value="Unassembled WGS sequence"/>
</dbReference>
<feature type="transmembrane region" description="Helical" evidence="7">
    <location>
        <begin position="199"/>
        <end position="232"/>
    </location>
</feature>
<keyword evidence="9" id="KW-1185">Reference proteome</keyword>
<name>A0ABR1JUM0_9AGAR</name>
<keyword evidence="3 7" id="KW-0812">Transmembrane</keyword>
<organism evidence="8 9">
    <name type="scientific">Marasmiellus scandens</name>
    <dbReference type="NCBI Taxonomy" id="2682957"/>
    <lineage>
        <taxon>Eukaryota</taxon>
        <taxon>Fungi</taxon>
        <taxon>Dikarya</taxon>
        <taxon>Basidiomycota</taxon>
        <taxon>Agaricomycotina</taxon>
        <taxon>Agaricomycetes</taxon>
        <taxon>Agaricomycetidae</taxon>
        <taxon>Agaricales</taxon>
        <taxon>Marasmiineae</taxon>
        <taxon>Omphalotaceae</taxon>
        <taxon>Marasmiellus</taxon>
    </lineage>
</organism>
<dbReference type="EMBL" id="JBANRG010000004">
    <property type="protein sequence ID" value="KAK7467244.1"/>
    <property type="molecule type" value="Genomic_DNA"/>
</dbReference>
<feature type="compositionally biased region" description="Low complexity" evidence="6">
    <location>
        <begin position="1"/>
        <end position="19"/>
    </location>
</feature>
<proteinExistence type="inferred from homology"/>
<feature type="transmembrane region" description="Helical" evidence="7">
    <location>
        <begin position="354"/>
        <end position="373"/>
    </location>
</feature>
<evidence type="ECO:0000313" key="8">
    <source>
        <dbReference type="EMBL" id="KAK7467244.1"/>
    </source>
</evidence>
<feature type="transmembrane region" description="Helical" evidence="7">
    <location>
        <begin position="238"/>
        <end position="262"/>
    </location>
</feature>
<feature type="region of interest" description="Disordered" evidence="6">
    <location>
        <begin position="551"/>
        <end position="588"/>
    </location>
</feature>
<dbReference type="InterPro" id="IPR007941">
    <property type="entry name" value="DUF726"/>
</dbReference>
<protein>
    <recommendedName>
        <fullName evidence="10">DUF726-domain-containing protein</fullName>
    </recommendedName>
</protein>
<evidence type="ECO:0008006" key="10">
    <source>
        <dbReference type="Google" id="ProtNLM"/>
    </source>
</evidence>
<evidence type="ECO:0000256" key="5">
    <source>
        <dbReference type="ARBA" id="ARBA00023136"/>
    </source>
</evidence>
<feature type="region of interest" description="Disordered" evidence="6">
    <location>
        <begin position="1"/>
        <end position="20"/>
    </location>
</feature>
<evidence type="ECO:0000256" key="1">
    <source>
        <dbReference type="ARBA" id="ARBA00004141"/>
    </source>
</evidence>
<reference evidence="8 9" key="1">
    <citation type="submission" date="2024-01" db="EMBL/GenBank/DDBJ databases">
        <title>A draft genome for the cacao thread blight pathogen Marasmiellus scandens.</title>
        <authorList>
            <person name="Baruah I.K."/>
            <person name="Leung J."/>
            <person name="Bukari Y."/>
            <person name="Amoako-Attah I."/>
            <person name="Meinhardt L.W."/>
            <person name="Bailey B.A."/>
            <person name="Cohen S.P."/>
        </authorList>
    </citation>
    <scope>NUCLEOTIDE SEQUENCE [LARGE SCALE GENOMIC DNA]</scope>
    <source>
        <strain evidence="8 9">GH-19</strain>
    </source>
</reference>
<dbReference type="PANTHER" id="PTHR17920">
    <property type="entry name" value="TRANSMEMBRANE AND COILED-COIL DOMAIN-CONTAINING PROTEIN 4 TMCO4"/>
    <property type="match status" value="1"/>
</dbReference>
<dbReference type="InterPro" id="IPR029058">
    <property type="entry name" value="AB_hydrolase_fold"/>
</dbReference>
<keyword evidence="5 7" id="KW-0472">Membrane</keyword>
<dbReference type="Pfam" id="PF05277">
    <property type="entry name" value="DUF726"/>
    <property type="match status" value="1"/>
</dbReference>
<comment type="subcellular location">
    <subcellularLocation>
        <location evidence="1">Membrane</location>
        <topology evidence="1">Multi-pass membrane protein</topology>
    </subcellularLocation>
</comment>
<comment type="similarity">
    <text evidence="2">Belongs to the TMCO4 family.</text>
</comment>
<evidence type="ECO:0000313" key="9">
    <source>
        <dbReference type="Proteomes" id="UP001498398"/>
    </source>
</evidence>
<accession>A0ABR1JUM0</accession>
<gene>
    <name evidence="8" type="ORF">VKT23_004301</name>
</gene>
<evidence type="ECO:0000256" key="6">
    <source>
        <dbReference type="SAM" id="MobiDB-lite"/>
    </source>
</evidence>
<sequence>MSDPSTTPTSPTLTEVTPPQLTESDRRNVFEQLFRRLAAHRNTAELYALTEYNLSTLVEPKKDKRKGDFVRDLNNWAQELLNTAWTVCGDPKEECPILDKLADTSVGDLPPLPSAHDLSRLINTILFIHITETKQYSARTRAFLSTAFLVSGFYVTLNEEAIVSILKNPDQAIEQVQRQARDARETHARRGKTLRMMGIGVGAVLGGVLVGVTGGLAAPLVGATVTTVLGWLGVGGTAAGLLAGGLASSSAVCGALFGVYGAKTTADMVQRHTREIRDLAIIPVRTDENEETLGIRLCVSGWLKTPQDVTLPWTIFGGDDTFALQWEVKALHDLSTALYKLIASNTMKYIRAEILRRTVFASLMFALAPISLLKIGEIIDNPWMNTKALAVKAGAVLGDLLAKRAFGNRPVTLTGYSLGGLVIVEALKHLAYLPPSETAHMIQDVYLFGCPAGTDPNVWASIRRLVTGRIVNGYAKDDYILALLSRASQGSWKIAGLHPIEVQGIENILFSEVDGHLKWRGLVGKCLRDVGAPGVIDEDVEAQLNDIALEDKRELDMSPQEADEILAKGPESATATEESSTLTTKQSS</sequence>
<keyword evidence="4 7" id="KW-1133">Transmembrane helix</keyword>
<dbReference type="PANTHER" id="PTHR17920:SF22">
    <property type="entry name" value="DUF726 DOMAIN PROTEIN (AFU_ORTHOLOGUE AFUA_2G12860)"/>
    <property type="match status" value="1"/>
</dbReference>
<evidence type="ECO:0000256" key="7">
    <source>
        <dbReference type="SAM" id="Phobius"/>
    </source>
</evidence>
<evidence type="ECO:0000256" key="3">
    <source>
        <dbReference type="ARBA" id="ARBA00022692"/>
    </source>
</evidence>
<evidence type="ECO:0000256" key="4">
    <source>
        <dbReference type="ARBA" id="ARBA00022989"/>
    </source>
</evidence>
<feature type="compositionally biased region" description="Low complexity" evidence="6">
    <location>
        <begin position="571"/>
        <end position="588"/>
    </location>
</feature>
<dbReference type="SUPFAM" id="SSF53474">
    <property type="entry name" value="alpha/beta-Hydrolases"/>
    <property type="match status" value="1"/>
</dbReference>
<evidence type="ECO:0000256" key="2">
    <source>
        <dbReference type="ARBA" id="ARBA00009824"/>
    </source>
</evidence>
<comment type="caution">
    <text evidence="8">The sequence shown here is derived from an EMBL/GenBank/DDBJ whole genome shotgun (WGS) entry which is preliminary data.</text>
</comment>